<dbReference type="GO" id="GO:0005524">
    <property type="term" value="F:ATP binding"/>
    <property type="evidence" value="ECO:0007669"/>
    <property type="project" value="InterPro"/>
</dbReference>
<evidence type="ECO:0000256" key="1">
    <source>
        <dbReference type="ARBA" id="ARBA00034923"/>
    </source>
</evidence>
<protein>
    <recommendedName>
        <fullName evidence="1">DNA 3'-5' helicase II</fullName>
    </recommendedName>
</protein>
<organism evidence="2 3">
    <name type="scientific">Pseudomonas savastanoi pv. glycinea str. race 4</name>
    <dbReference type="NCBI Taxonomy" id="875330"/>
    <lineage>
        <taxon>Bacteria</taxon>
        <taxon>Pseudomonadati</taxon>
        <taxon>Pseudomonadota</taxon>
        <taxon>Gammaproteobacteria</taxon>
        <taxon>Pseudomonadales</taxon>
        <taxon>Pseudomonadaceae</taxon>
        <taxon>Pseudomonas</taxon>
    </lineage>
</organism>
<dbReference type="InterPro" id="IPR027417">
    <property type="entry name" value="P-loop_NTPase"/>
</dbReference>
<proteinExistence type="predicted"/>
<feature type="non-terminal residue" evidence="2">
    <location>
        <position position="1"/>
    </location>
</feature>
<evidence type="ECO:0000313" key="3">
    <source>
        <dbReference type="Proteomes" id="UP000005466"/>
    </source>
</evidence>
<keyword evidence="2" id="KW-0378">Hydrolase</keyword>
<dbReference type="GO" id="GO:0003677">
    <property type="term" value="F:DNA binding"/>
    <property type="evidence" value="ECO:0007669"/>
    <property type="project" value="InterPro"/>
</dbReference>
<gene>
    <name evidence="2" type="ORF">Pgy4_32586</name>
</gene>
<dbReference type="Proteomes" id="UP000005466">
    <property type="component" value="Unassembled WGS sequence"/>
</dbReference>
<keyword evidence="2" id="KW-0547">Nucleotide-binding</keyword>
<sequence>GQVKYDLVHTIFCGTDTVVTAVGDNKQQIMRWALAMDDPFSEFDADFGGLRTTLFNNYRSSPDLVRIQHVLAQALDSGAMEPISQTEGTIDGESCVILDFPSPKTEARHLAKTISAAIADKKLLPRDFVRTRSAEGRGLRRCIETSF</sequence>
<accession>F3CEK5</accession>
<dbReference type="EMBL" id="ADWY01001973">
    <property type="protein sequence ID" value="EGH17697.1"/>
    <property type="molecule type" value="Genomic_DNA"/>
</dbReference>
<name>F3CEK5_PSESG</name>
<dbReference type="PANTHER" id="PTHR11070">
    <property type="entry name" value="UVRD / RECB / PCRA DNA HELICASE FAMILY MEMBER"/>
    <property type="match status" value="1"/>
</dbReference>
<dbReference type="GO" id="GO:0043138">
    <property type="term" value="F:3'-5' DNA helicase activity"/>
    <property type="evidence" value="ECO:0007669"/>
    <property type="project" value="TreeGrafter"/>
</dbReference>
<keyword evidence="2" id="KW-0347">Helicase</keyword>
<dbReference type="HOGENOM" id="CLU_1762733_0_0_6"/>
<dbReference type="GO" id="GO:0000725">
    <property type="term" value="P:recombinational repair"/>
    <property type="evidence" value="ECO:0007669"/>
    <property type="project" value="TreeGrafter"/>
</dbReference>
<dbReference type="PANTHER" id="PTHR11070:SF2">
    <property type="entry name" value="ATP-DEPENDENT DNA HELICASE SRS2"/>
    <property type="match status" value="1"/>
</dbReference>
<evidence type="ECO:0000313" key="2">
    <source>
        <dbReference type="EMBL" id="EGH17697.1"/>
    </source>
</evidence>
<comment type="caution">
    <text evidence="2">The sequence shown here is derived from an EMBL/GenBank/DDBJ whole genome shotgun (WGS) entry which is preliminary data.</text>
</comment>
<dbReference type="InterPro" id="IPR000212">
    <property type="entry name" value="DNA_helicase_UvrD/REP"/>
</dbReference>
<dbReference type="AlphaFoldDB" id="F3CEK5"/>
<dbReference type="SUPFAM" id="SSF52540">
    <property type="entry name" value="P-loop containing nucleoside triphosphate hydrolases"/>
    <property type="match status" value="1"/>
</dbReference>
<reference evidence="2 3" key="1">
    <citation type="journal article" date="2011" name="PLoS Pathog.">
        <title>Dynamic evolution of pathogenicity revealed by sequencing and comparative genomics of 19 Pseudomonas syringae isolates.</title>
        <authorList>
            <person name="Baltrus D.A."/>
            <person name="Nishimura M.T."/>
            <person name="Romanchuk A."/>
            <person name="Chang J.H."/>
            <person name="Mukhtar M.S."/>
            <person name="Cherkis K."/>
            <person name="Roach J."/>
            <person name="Grant S.R."/>
            <person name="Jones C.D."/>
            <person name="Dangl J.L."/>
        </authorList>
    </citation>
    <scope>NUCLEOTIDE SEQUENCE [LARGE SCALE GENOMIC DNA]</scope>
    <source>
        <strain evidence="3">race 4</strain>
    </source>
</reference>
<keyword evidence="2" id="KW-0067">ATP-binding</keyword>